<accession>A0A1A8GS29</accession>
<reference evidence="1" key="2">
    <citation type="submission" date="2016-06" db="EMBL/GenBank/DDBJ databases">
        <title>The genome of a short-lived fish provides insights into sex chromosome evolution and the genetic control of aging.</title>
        <authorList>
            <person name="Reichwald K."/>
            <person name="Felder M."/>
            <person name="Petzold A."/>
            <person name="Koch P."/>
            <person name="Groth M."/>
            <person name="Platzer M."/>
        </authorList>
    </citation>
    <scope>NUCLEOTIDE SEQUENCE</scope>
    <source>
        <tissue evidence="1">Brain</tissue>
    </source>
</reference>
<reference evidence="1" key="1">
    <citation type="submission" date="2016-05" db="EMBL/GenBank/DDBJ databases">
        <authorList>
            <person name="Lavstsen T."/>
            <person name="Jespersen J.S."/>
        </authorList>
    </citation>
    <scope>NUCLEOTIDE SEQUENCE</scope>
    <source>
        <tissue evidence="1">Brain</tissue>
    </source>
</reference>
<protein>
    <submittedName>
        <fullName evidence="1">Uncharacterized protein</fullName>
    </submittedName>
</protein>
<dbReference type="EMBL" id="HAEC01006583">
    <property type="protein sequence ID" value="SBQ74721.1"/>
    <property type="molecule type" value="Transcribed_RNA"/>
</dbReference>
<organism evidence="1">
    <name type="scientific">Nothobranchius korthausae</name>
    <dbReference type="NCBI Taxonomy" id="1143690"/>
    <lineage>
        <taxon>Eukaryota</taxon>
        <taxon>Metazoa</taxon>
        <taxon>Chordata</taxon>
        <taxon>Craniata</taxon>
        <taxon>Vertebrata</taxon>
        <taxon>Euteleostomi</taxon>
        <taxon>Actinopterygii</taxon>
        <taxon>Neopterygii</taxon>
        <taxon>Teleostei</taxon>
        <taxon>Neoteleostei</taxon>
        <taxon>Acanthomorphata</taxon>
        <taxon>Ovalentaria</taxon>
        <taxon>Atherinomorphae</taxon>
        <taxon>Cyprinodontiformes</taxon>
        <taxon>Nothobranchiidae</taxon>
        <taxon>Nothobranchius</taxon>
    </lineage>
</organism>
<proteinExistence type="predicted"/>
<gene>
    <name evidence="1" type="primary">Nfu_g_1_001197</name>
</gene>
<dbReference type="AlphaFoldDB" id="A0A1A8GS29"/>
<name>A0A1A8GS29_9TELE</name>
<feature type="non-terminal residue" evidence="1">
    <location>
        <position position="1"/>
    </location>
</feature>
<sequence length="38" mass="4225">CRNFELQFASCQTTMRIFKKSSGSTTKSSILASILILI</sequence>
<evidence type="ECO:0000313" key="1">
    <source>
        <dbReference type="EMBL" id="SBQ74721.1"/>
    </source>
</evidence>